<proteinExistence type="predicted"/>
<comment type="caution">
    <text evidence="2">The sequence shown here is derived from an EMBL/GenBank/DDBJ whole genome shotgun (WGS) entry which is preliminary data.</text>
</comment>
<evidence type="ECO:0000313" key="3">
    <source>
        <dbReference type="Proteomes" id="UP000601597"/>
    </source>
</evidence>
<dbReference type="Proteomes" id="UP000601597">
    <property type="component" value="Unassembled WGS sequence"/>
</dbReference>
<dbReference type="RefSeq" id="WP_189577781.1">
    <property type="nucleotide sequence ID" value="NZ_BMXV01000008.1"/>
</dbReference>
<evidence type="ECO:0000256" key="1">
    <source>
        <dbReference type="SAM" id="MobiDB-lite"/>
    </source>
</evidence>
<feature type="region of interest" description="Disordered" evidence="1">
    <location>
        <begin position="145"/>
        <end position="180"/>
    </location>
</feature>
<gene>
    <name evidence="2" type="ORF">GCM10007071_31650</name>
</gene>
<protein>
    <submittedName>
        <fullName evidence="2">Uncharacterized protein</fullName>
    </submittedName>
</protein>
<organism evidence="2 3">
    <name type="scientific">Marinobacter zhanjiangensis</name>
    <dbReference type="NCBI Taxonomy" id="578215"/>
    <lineage>
        <taxon>Bacteria</taxon>
        <taxon>Pseudomonadati</taxon>
        <taxon>Pseudomonadota</taxon>
        <taxon>Gammaproteobacteria</taxon>
        <taxon>Pseudomonadales</taxon>
        <taxon>Marinobacteraceae</taxon>
        <taxon>Marinobacter</taxon>
    </lineage>
</organism>
<feature type="compositionally biased region" description="Low complexity" evidence="1">
    <location>
        <begin position="156"/>
        <end position="169"/>
    </location>
</feature>
<accession>A0ABQ3B9P2</accession>
<name>A0ABQ3B9P2_9GAMM</name>
<dbReference type="EMBL" id="BMXV01000008">
    <property type="protein sequence ID" value="GGY81968.1"/>
    <property type="molecule type" value="Genomic_DNA"/>
</dbReference>
<feature type="region of interest" description="Disordered" evidence="1">
    <location>
        <begin position="24"/>
        <end position="48"/>
    </location>
</feature>
<reference evidence="3" key="1">
    <citation type="journal article" date="2019" name="Int. J. Syst. Evol. Microbiol.">
        <title>The Global Catalogue of Microorganisms (GCM) 10K type strain sequencing project: providing services to taxonomists for standard genome sequencing and annotation.</title>
        <authorList>
            <consortium name="The Broad Institute Genomics Platform"/>
            <consortium name="The Broad Institute Genome Sequencing Center for Infectious Disease"/>
            <person name="Wu L."/>
            <person name="Ma J."/>
        </authorList>
    </citation>
    <scope>NUCLEOTIDE SEQUENCE [LARGE SCALE GENOMIC DNA]</scope>
    <source>
        <strain evidence="3">KCTC 22280</strain>
    </source>
</reference>
<keyword evidence="3" id="KW-1185">Reference proteome</keyword>
<evidence type="ECO:0000313" key="2">
    <source>
        <dbReference type="EMBL" id="GGY81968.1"/>
    </source>
</evidence>
<sequence>MNEVEQLKDEIEKLKAKNYELVGEKRKAKADGEAATAELEQAQKERDEAKAELQRVTVELPRQNMLEEIAMPNMAETLLREITHHYDIGEGDALVSRETGDPLQLEIPNKATGQNDLVPVKLDQDGIRRIAESKLIPSIRAMIKGSGATGGGATGAGTSASTTQTGGQSESAPARRFGLN</sequence>